<organism evidence="2 3">
    <name type="scientific">Trichoglossum hirsutum</name>
    <dbReference type="NCBI Taxonomy" id="265104"/>
    <lineage>
        <taxon>Eukaryota</taxon>
        <taxon>Fungi</taxon>
        <taxon>Dikarya</taxon>
        <taxon>Ascomycota</taxon>
        <taxon>Pezizomycotina</taxon>
        <taxon>Geoglossomycetes</taxon>
        <taxon>Geoglossales</taxon>
        <taxon>Geoglossaceae</taxon>
        <taxon>Trichoglossum</taxon>
    </lineage>
</organism>
<feature type="transmembrane region" description="Helical" evidence="1">
    <location>
        <begin position="115"/>
        <end position="137"/>
    </location>
</feature>
<evidence type="ECO:0000313" key="3">
    <source>
        <dbReference type="Proteomes" id="UP000750711"/>
    </source>
</evidence>
<keyword evidence="1" id="KW-1133">Transmembrane helix</keyword>
<dbReference type="PANTHER" id="PTHR37544:SF3">
    <property type="entry name" value="SPRAY"/>
    <property type="match status" value="1"/>
</dbReference>
<dbReference type="Pfam" id="PF11915">
    <property type="entry name" value="DUF3433"/>
    <property type="match status" value="1"/>
</dbReference>
<dbReference type="PANTHER" id="PTHR37544">
    <property type="entry name" value="SPRAY-RELATED"/>
    <property type="match status" value="1"/>
</dbReference>
<dbReference type="EMBL" id="JAGHQM010000140">
    <property type="protein sequence ID" value="KAH0565071.1"/>
    <property type="molecule type" value="Genomic_DNA"/>
</dbReference>
<name>A0A9P8LGH3_9PEZI</name>
<evidence type="ECO:0000313" key="2">
    <source>
        <dbReference type="EMBL" id="KAH0565071.1"/>
    </source>
</evidence>
<feature type="transmembrane region" description="Helical" evidence="1">
    <location>
        <begin position="255"/>
        <end position="281"/>
    </location>
</feature>
<dbReference type="Proteomes" id="UP000750711">
    <property type="component" value="Unassembled WGS sequence"/>
</dbReference>
<dbReference type="AlphaFoldDB" id="A0A9P8LGH3"/>
<keyword evidence="3" id="KW-1185">Reference proteome</keyword>
<keyword evidence="1" id="KW-0472">Membrane</keyword>
<protein>
    <submittedName>
        <fullName evidence="2">Uncharacterized protein</fullName>
    </submittedName>
</protein>
<sequence>MTWGRLSGVYADPSSIAGLATLLQNDGFLEELRQLDPQISDEELAKYFADKRFRIGPFRNPDGLNGYGFTMYKGGISNRDILELNQDGPKASSSETSGNDKLACGRQYPIARVSFWLHPASVCAFSLALIGILVIVAQYHFRSESSGFENFMDSQGFGVSFLMTAMGVLVKSCWANIEEGEKKIRTLEPYRNLSLRPSPAWDTILVTSKPHPIVALISALFSLRPFLALIAFDTILAEILTVVLPSVPYKGESIFIAYSLSAILAISIITIMLASLAWVAVRETRVTSLPRRPDTIAAVLLYLCGGRMVKDFQGMAEAEGRLRDKTLMKMGKNYWLGKVEGVDGIERIGIEAKDDVQD</sequence>
<accession>A0A9P8LGH3</accession>
<feature type="transmembrane region" description="Helical" evidence="1">
    <location>
        <begin position="157"/>
        <end position="177"/>
    </location>
</feature>
<proteinExistence type="predicted"/>
<evidence type="ECO:0000256" key="1">
    <source>
        <dbReference type="SAM" id="Phobius"/>
    </source>
</evidence>
<reference evidence="2" key="1">
    <citation type="submission" date="2021-03" db="EMBL/GenBank/DDBJ databases">
        <title>Comparative genomics and phylogenomic investigation of the class Geoglossomycetes provide insights into ecological specialization and systematics.</title>
        <authorList>
            <person name="Melie T."/>
            <person name="Pirro S."/>
            <person name="Miller A.N."/>
            <person name="Quandt A."/>
        </authorList>
    </citation>
    <scope>NUCLEOTIDE SEQUENCE</scope>
    <source>
        <strain evidence="2">CAQ_001_2017</strain>
    </source>
</reference>
<gene>
    <name evidence="2" type="ORF">GP486_001539</name>
</gene>
<dbReference type="InterPro" id="IPR021840">
    <property type="entry name" value="DUF3433"/>
</dbReference>
<comment type="caution">
    <text evidence="2">The sequence shown here is derived from an EMBL/GenBank/DDBJ whole genome shotgun (WGS) entry which is preliminary data.</text>
</comment>
<keyword evidence="1" id="KW-0812">Transmembrane</keyword>